<dbReference type="InterPro" id="IPR001180">
    <property type="entry name" value="CNH_dom"/>
</dbReference>
<dbReference type="AlphaFoldDB" id="A0A9Q1CI17"/>
<dbReference type="GO" id="GO:0034058">
    <property type="term" value="P:endosomal vesicle fusion"/>
    <property type="evidence" value="ECO:0007669"/>
    <property type="project" value="TreeGrafter"/>
</dbReference>
<dbReference type="GO" id="GO:0012505">
    <property type="term" value="C:endomembrane system"/>
    <property type="evidence" value="ECO:0007669"/>
    <property type="project" value="UniProtKB-SubCell"/>
</dbReference>
<dbReference type="OrthoDB" id="5325112at2759"/>
<evidence type="ECO:0000256" key="4">
    <source>
        <dbReference type="PROSITE-ProRule" id="PRU01006"/>
    </source>
</evidence>
<dbReference type="InterPro" id="IPR019452">
    <property type="entry name" value="VPS39/TGF_beta_rcpt-assoc_1"/>
</dbReference>
<name>A0A9Q1CI17_HOLLE</name>
<proteinExistence type="inferred from homology"/>
<comment type="similarity">
    <text evidence="3">Belongs to the VAM6/VPS39 family.</text>
</comment>
<dbReference type="PANTHER" id="PTHR12894:SF49">
    <property type="entry name" value="VAM6_VPS39-LIKE PROTEIN"/>
    <property type="match status" value="1"/>
</dbReference>
<evidence type="ECO:0000256" key="1">
    <source>
        <dbReference type="ARBA" id="ARBA00004184"/>
    </source>
</evidence>
<feature type="domain" description="CNH" evidence="5">
    <location>
        <begin position="15"/>
        <end position="293"/>
    </location>
</feature>
<keyword evidence="7" id="KW-1185">Reference proteome</keyword>
<dbReference type="InterPro" id="IPR032914">
    <property type="entry name" value="Vam6/VPS39/TRAP1"/>
</dbReference>
<dbReference type="SMART" id="SM00036">
    <property type="entry name" value="CNH"/>
    <property type="match status" value="1"/>
</dbReference>
<evidence type="ECO:0000313" key="7">
    <source>
        <dbReference type="Proteomes" id="UP001152320"/>
    </source>
</evidence>
<dbReference type="PROSITE" id="PS50219">
    <property type="entry name" value="CNH"/>
    <property type="match status" value="1"/>
</dbReference>
<dbReference type="PANTHER" id="PTHR12894">
    <property type="entry name" value="CNH DOMAIN CONTAINING"/>
    <property type="match status" value="1"/>
</dbReference>
<protein>
    <submittedName>
        <fullName evidence="6">Vam6/Vps39-like protein</fullName>
    </submittedName>
</protein>
<dbReference type="InterPro" id="IPR036322">
    <property type="entry name" value="WD40_repeat_dom_sf"/>
</dbReference>
<keyword evidence="2" id="KW-0472">Membrane</keyword>
<dbReference type="PROSITE" id="PS50236">
    <property type="entry name" value="CHCR"/>
    <property type="match status" value="1"/>
</dbReference>
<dbReference type="GO" id="GO:0006886">
    <property type="term" value="P:intracellular protein transport"/>
    <property type="evidence" value="ECO:0007669"/>
    <property type="project" value="UniProtKB-UniRule"/>
</dbReference>
<evidence type="ECO:0000259" key="5">
    <source>
        <dbReference type="PROSITE" id="PS50219"/>
    </source>
</evidence>
<evidence type="ECO:0000256" key="2">
    <source>
        <dbReference type="ARBA" id="ARBA00023136"/>
    </source>
</evidence>
<dbReference type="Gene3D" id="1.25.40.10">
    <property type="entry name" value="Tetratricopeptide repeat domain"/>
    <property type="match status" value="1"/>
</dbReference>
<dbReference type="EMBL" id="JAIZAY010000003">
    <property type="protein sequence ID" value="KAJ8045113.1"/>
    <property type="molecule type" value="Genomic_DNA"/>
</dbReference>
<dbReference type="InterPro" id="IPR011990">
    <property type="entry name" value="TPR-like_helical_dom_sf"/>
</dbReference>
<dbReference type="Pfam" id="PF00780">
    <property type="entry name" value="CNH"/>
    <property type="match status" value="1"/>
</dbReference>
<accession>A0A9Q1CI17</accession>
<organism evidence="6 7">
    <name type="scientific">Holothuria leucospilota</name>
    <name type="common">Black long sea cucumber</name>
    <name type="synonym">Mertensiothuria leucospilota</name>
    <dbReference type="NCBI Taxonomy" id="206669"/>
    <lineage>
        <taxon>Eukaryota</taxon>
        <taxon>Metazoa</taxon>
        <taxon>Echinodermata</taxon>
        <taxon>Eleutherozoa</taxon>
        <taxon>Echinozoa</taxon>
        <taxon>Holothuroidea</taxon>
        <taxon>Aspidochirotacea</taxon>
        <taxon>Aspidochirotida</taxon>
        <taxon>Holothuriidae</taxon>
        <taxon>Holothuria</taxon>
    </lineage>
</organism>
<feature type="repeat" description="CHCR" evidence="4">
    <location>
        <begin position="570"/>
        <end position="747"/>
    </location>
</feature>
<reference evidence="6" key="1">
    <citation type="submission" date="2021-10" db="EMBL/GenBank/DDBJ databases">
        <title>Tropical sea cucumber genome reveals ecological adaptation and Cuvierian tubules defense mechanism.</title>
        <authorList>
            <person name="Chen T."/>
        </authorList>
    </citation>
    <scope>NUCLEOTIDE SEQUENCE</scope>
    <source>
        <strain evidence="6">Nanhai2018</strain>
        <tissue evidence="6">Muscle</tissue>
    </source>
</reference>
<comment type="caution">
    <text evidence="6">The sequence shown here is derived from an EMBL/GenBank/DDBJ whole genome shotgun (WGS) entry which is preliminary data.</text>
</comment>
<evidence type="ECO:0000256" key="3">
    <source>
        <dbReference type="ARBA" id="ARBA00038201"/>
    </source>
</evidence>
<dbReference type="SUPFAM" id="SSF50978">
    <property type="entry name" value="WD40 repeat-like"/>
    <property type="match status" value="1"/>
</dbReference>
<gene>
    <name evidence="6" type="ORF">HOLleu_08046</name>
</gene>
<evidence type="ECO:0000313" key="6">
    <source>
        <dbReference type="EMBL" id="KAJ8045113.1"/>
    </source>
</evidence>
<sequence length="832" mass="94429">MHIAYEAKAVLPNLPLQIEAIACHGNHVLVGTKDSRDGSAKLLDYTIKGGGGNREYEIDVNKSLKSFSRKPVQQLVCVPEHQILISLSDNIIHVHEMSHFTEMFSIAKTKGASLFATDIHKTSSASGLVTYHLKLCVAVKRKIQLFDWRSRSFTEITELGVADVPRSLAWCGHSICVGFKRDYFLINITTGELKELFTTGNTSQIEPTITKLSEDLMALGRDNMSIIVDSEGEPAKKYALRWSDVPTVLEHDQPYIIALMPKYIEIRTVDPRLLVQTIELKDAKYITSGSSGHVYIASQECIWKLEPVPIHNQIKELLKDKQFELALHLANMTEEVEADKQMRIQHIQNLYAFELFQQERFDDSMKLFARLSTDPAQVVGLFPDLLPGDYRSKLEYPSKPTELKGANLEKGLTALIEYLTQKRLDLLNESSPETSRPSSIVEGSITTTSVKQRAQIIDTTLLKCYLQTNDALVASLLRLKDNKCHFEESERDLRIHSKYSELVILYSNKGKHKEALDLLLRQSQKVSSPLRGIERTVQYLQKLGAKHSDLVFEYATWVLSAHPEDGLKIFTENNPEVDSLDRRRVLEYLSRASSGLVIPYLEHIILNCGDTTETFHNQLIQMYREKIEKLMPEFVETLPEGQSFTRAGSEPGELGALRKKLLGFLETSKHYAPGKLLAFFPKNAFFEERALMCGRAGRHEEPLAIYAHLLKNASLAEAYCERHYDPSEENSKDVYFQLFQTYLDPPDSQSFRSQSHLVEPEKNVGEALNILEKHFDKIDTAKAFGSLPGDIKVDTVQNFLRKVLEIKAKQRRAAQVSKSLFYAENLQVRLLL</sequence>
<comment type="subcellular location">
    <subcellularLocation>
        <location evidence="1">Endomembrane system</location>
        <topology evidence="1">Peripheral membrane protein</topology>
    </subcellularLocation>
</comment>
<dbReference type="GO" id="GO:0016020">
    <property type="term" value="C:membrane"/>
    <property type="evidence" value="ECO:0007669"/>
    <property type="project" value="TreeGrafter"/>
</dbReference>
<dbReference type="GO" id="GO:0006914">
    <property type="term" value="P:autophagy"/>
    <property type="evidence" value="ECO:0007669"/>
    <property type="project" value="TreeGrafter"/>
</dbReference>
<dbReference type="Pfam" id="PF10366">
    <property type="entry name" value="Vps39_1"/>
    <property type="match status" value="1"/>
</dbReference>
<dbReference type="InterPro" id="IPR000547">
    <property type="entry name" value="Clathrin_H-chain/VPS_repeat"/>
</dbReference>
<dbReference type="GO" id="GO:0005737">
    <property type="term" value="C:cytoplasm"/>
    <property type="evidence" value="ECO:0007669"/>
    <property type="project" value="TreeGrafter"/>
</dbReference>
<dbReference type="Proteomes" id="UP001152320">
    <property type="component" value="Chromosome 3"/>
</dbReference>